<comment type="catalytic activity">
    <reaction evidence="8">
        <text>L-proline + NADP(+) = (S)-1-pyrroline-5-carboxylate + NADPH + 2 H(+)</text>
        <dbReference type="Rhea" id="RHEA:14109"/>
        <dbReference type="ChEBI" id="CHEBI:15378"/>
        <dbReference type="ChEBI" id="CHEBI:17388"/>
        <dbReference type="ChEBI" id="CHEBI:57783"/>
        <dbReference type="ChEBI" id="CHEBI:58349"/>
        <dbReference type="ChEBI" id="CHEBI:60039"/>
        <dbReference type="EC" id="1.5.1.2"/>
    </reaction>
</comment>
<comment type="function">
    <text evidence="8">Catalyzes the reduction of 1-pyrroline-5-carboxylate (PCA) to L-proline.</text>
</comment>
<dbReference type="PANTHER" id="PTHR11645">
    <property type="entry name" value="PYRROLINE-5-CARBOXYLATE REDUCTASE"/>
    <property type="match status" value="1"/>
</dbReference>
<dbReference type="GO" id="GO:0004735">
    <property type="term" value="F:pyrroline-5-carboxylate reductase activity"/>
    <property type="evidence" value="ECO:0007669"/>
    <property type="project" value="UniProtKB-UniRule"/>
</dbReference>
<dbReference type="SUPFAM" id="SSF51735">
    <property type="entry name" value="NAD(P)-binding Rossmann-fold domains"/>
    <property type="match status" value="1"/>
</dbReference>
<evidence type="ECO:0000256" key="4">
    <source>
        <dbReference type="ARBA" id="ARBA00022605"/>
    </source>
</evidence>
<evidence type="ECO:0000259" key="11">
    <source>
        <dbReference type="Pfam" id="PF03807"/>
    </source>
</evidence>
<name>B9L4Z2_THERP</name>
<dbReference type="FunFam" id="3.40.50.720:FF:000190">
    <property type="entry name" value="Pyrroline-5-carboxylate reductase"/>
    <property type="match status" value="1"/>
</dbReference>
<reference evidence="13 14" key="1">
    <citation type="journal article" date="2009" name="PLoS ONE">
        <title>Complete genome sequence of the aerobic CO-oxidizing thermophile Thermomicrobium roseum.</title>
        <authorList>
            <person name="Wu D."/>
            <person name="Raymond J."/>
            <person name="Wu M."/>
            <person name="Chatterji S."/>
            <person name="Ren Q."/>
            <person name="Graham J.E."/>
            <person name="Bryant D.A."/>
            <person name="Robb F."/>
            <person name="Colman A."/>
            <person name="Tallon L.J."/>
            <person name="Badger J.H."/>
            <person name="Madupu R."/>
            <person name="Ward N.L."/>
            <person name="Eisen J.A."/>
        </authorList>
    </citation>
    <scope>NUCLEOTIDE SEQUENCE [LARGE SCALE GENOMIC DNA]</scope>
    <source>
        <strain evidence="14">ATCC 27502 / DSM 5159 / P-2</strain>
        <plasmid evidence="13">unnamed</plasmid>
    </source>
</reference>
<evidence type="ECO:0000256" key="6">
    <source>
        <dbReference type="ARBA" id="ARBA00022857"/>
    </source>
</evidence>
<dbReference type="Pfam" id="PF14748">
    <property type="entry name" value="P5CR_dimer"/>
    <property type="match status" value="1"/>
</dbReference>
<gene>
    <name evidence="8 13" type="primary">proC</name>
    <name evidence="13" type="ordered locus">trd_A0856</name>
</gene>
<dbReference type="KEGG" id="tro:trd_A0856"/>
<keyword evidence="14" id="KW-1185">Reference proteome</keyword>
<evidence type="ECO:0000256" key="9">
    <source>
        <dbReference type="NCBIfam" id="TIGR00112"/>
    </source>
</evidence>
<feature type="domain" description="Pyrroline-5-carboxylate reductase dimerisation" evidence="12">
    <location>
        <begin position="179"/>
        <end position="283"/>
    </location>
</feature>
<dbReference type="eggNOG" id="COG0345">
    <property type="taxonomic scope" value="Bacteria"/>
</dbReference>
<evidence type="ECO:0000259" key="12">
    <source>
        <dbReference type="Pfam" id="PF14748"/>
    </source>
</evidence>
<dbReference type="GO" id="GO:0005737">
    <property type="term" value="C:cytoplasm"/>
    <property type="evidence" value="ECO:0007669"/>
    <property type="project" value="UniProtKB-SubCell"/>
</dbReference>
<feature type="domain" description="Pyrroline-5-carboxylate reductase catalytic N-terminal" evidence="11">
    <location>
        <begin position="21"/>
        <end position="116"/>
    </location>
</feature>
<dbReference type="PANTHER" id="PTHR11645:SF66">
    <property type="entry name" value="PYRROLINE-5-CARBOXYLATE REDUCTASE"/>
    <property type="match status" value="1"/>
</dbReference>
<evidence type="ECO:0000256" key="5">
    <source>
        <dbReference type="ARBA" id="ARBA00022650"/>
    </source>
</evidence>
<dbReference type="InterPro" id="IPR029036">
    <property type="entry name" value="P5CR_dimer"/>
</dbReference>
<dbReference type="EMBL" id="CP001276">
    <property type="protein sequence ID" value="ACM07186.1"/>
    <property type="molecule type" value="Genomic_DNA"/>
</dbReference>
<dbReference type="Gene3D" id="3.40.50.720">
    <property type="entry name" value="NAD(P)-binding Rossmann-like Domain"/>
    <property type="match status" value="1"/>
</dbReference>
<evidence type="ECO:0000256" key="8">
    <source>
        <dbReference type="HAMAP-Rule" id="MF_01925"/>
    </source>
</evidence>
<keyword evidence="3 8" id="KW-0963">Cytoplasm</keyword>
<evidence type="ECO:0000256" key="1">
    <source>
        <dbReference type="ARBA" id="ARBA00004496"/>
    </source>
</evidence>
<keyword evidence="7 8" id="KW-0560">Oxidoreductase</keyword>
<feature type="binding site" evidence="10">
    <location>
        <begin position="25"/>
        <end position="30"/>
    </location>
    <ligand>
        <name>NADP(+)</name>
        <dbReference type="ChEBI" id="CHEBI:58349"/>
    </ligand>
</feature>
<keyword evidence="6 8" id="KW-0521">NADP</keyword>
<dbReference type="UniPathway" id="UPA00098">
    <property type="reaction ID" value="UER00361"/>
</dbReference>
<dbReference type="HOGENOM" id="CLU_042344_0_0_0"/>
<dbReference type="GO" id="GO:0055129">
    <property type="term" value="P:L-proline biosynthetic process"/>
    <property type="evidence" value="ECO:0007669"/>
    <property type="project" value="UniProtKB-UniRule"/>
</dbReference>
<dbReference type="NCBIfam" id="TIGR00112">
    <property type="entry name" value="proC"/>
    <property type="match status" value="1"/>
</dbReference>
<evidence type="ECO:0000256" key="10">
    <source>
        <dbReference type="PIRSR" id="PIRSR000193-1"/>
    </source>
</evidence>
<dbReference type="Pfam" id="PF03807">
    <property type="entry name" value="F420_oxidored"/>
    <property type="match status" value="1"/>
</dbReference>
<comment type="subcellular location">
    <subcellularLocation>
        <location evidence="1 8">Cytoplasm</location>
    </subcellularLocation>
</comment>
<dbReference type="PIRSF" id="PIRSF000193">
    <property type="entry name" value="Pyrrol-5-carb_rd"/>
    <property type="match status" value="1"/>
</dbReference>
<dbReference type="EC" id="1.5.1.2" evidence="8 9"/>
<comment type="catalytic activity">
    <reaction evidence="8">
        <text>L-proline + NAD(+) = (S)-1-pyrroline-5-carboxylate + NADH + 2 H(+)</text>
        <dbReference type="Rhea" id="RHEA:14105"/>
        <dbReference type="ChEBI" id="CHEBI:15378"/>
        <dbReference type="ChEBI" id="CHEBI:17388"/>
        <dbReference type="ChEBI" id="CHEBI:57540"/>
        <dbReference type="ChEBI" id="CHEBI:57945"/>
        <dbReference type="ChEBI" id="CHEBI:60039"/>
        <dbReference type="EC" id="1.5.1.2"/>
    </reaction>
</comment>
<geneLocation type="plasmid" evidence="14">
    <name>Tros</name>
</geneLocation>
<feature type="binding site" evidence="10">
    <location>
        <position position="74"/>
    </location>
    <ligand>
        <name>NADPH</name>
        <dbReference type="ChEBI" id="CHEBI:57783"/>
    </ligand>
</feature>
<evidence type="ECO:0000313" key="13">
    <source>
        <dbReference type="EMBL" id="ACM07186.1"/>
    </source>
</evidence>
<dbReference type="InterPro" id="IPR028939">
    <property type="entry name" value="P5C_Rdtase_cat_N"/>
</dbReference>
<proteinExistence type="inferred from homology"/>
<dbReference type="FunFam" id="1.10.3730.10:FF:000001">
    <property type="entry name" value="Pyrroline-5-carboxylate reductase"/>
    <property type="match status" value="1"/>
</dbReference>
<dbReference type="AlphaFoldDB" id="B9L4Z2"/>
<evidence type="ECO:0000256" key="3">
    <source>
        <dbReference type="ARBA" id="ARBA00022490"/>
    </source>
</evidence>
<dbReference type="SUPFAM" id="SSF48179">
    <property type="entry name" value="6-phosphogluconate dehydrogenase C-terminal domain-like"/>
    <property type="match status" value="1"/>
</dbReference>
<comment type="similarity">
    <text evidence="2 8">Belongs to the pyrroline-5-carboxylate reductase family.</text>
</comment>
<protein>
    <recommendedName>
        <fullName evidence="8 9">Pyrroline-5-carboxylate reductase</fullName>
        <shortName evidence="8">P5C reductase</shortName>
        <shortName evidence="8">P5CR</shortName>
        <ecNumber evidence="8 9">1.5.1.2</ecNumber>
    </recommendedName>
    <alternativeName>
        <fullName evidence="8">PCA reductase</fullName>
    </alternativeName>
</protein>
<dbReference type="HAMAP" id="MF_01925">
    <property type="entry name" value="P5C_reductase"/>
    <property type="match status" value="1"/>
</dbReference>
<keyword evidence="4 8" id="KW-0028">Amino-acid biosynthesis</keyword>
<evidence type="ECO:0000256" key="7">
    <source>
        <dbReference type="ARBA" id="ARBA00023002"/>
    </source>
</evidence>
<accession>B9L4Z2</accession>
<dbReference type="RefSeq" id="WP_012643173.1">
    <property type="nucleotide sequence ID" value="NC_011961.1"/>
</dbReference>
<evidence type="ECO:0000256" key="2">
    <source>
        <dbReference type="ARBA" id="ARBA00005525"/>
    </source>
</evidence>
<dbReference type="InterPro" id="IPR008927">
    <property type="entry name" value="6-PGluconate_DH-like_C_sf"/>
</dbReference>
<dbReference type="InterPro" id="IPR036291">
    <property type="entry name" value="NAD(P)-bd_dom_sf"/>
</dbReference>
<dbReference type="Gene3D" id="1.10.3730.10">
    <property type="entry name" value="ProC C-terminal domain-like"/>
    <property type="match status" value="1"/>
</dbReference>
<dbReference type="InterPro" id="IPR000304">
    <property type="entry name" value="Pyrroline-COOH_reductase"/>
</dbReference>
<dbReference type="Proteomes" id="UP000000447">
    <property type="component" value="Plasmid unnamed"/>
</dbReference>
<evidence type="ECO:0000313" key="14">
    <source>
        <dbReference type="Proteomes" id="UP000000447"/>
    </source>
</evidence>
<organism evidence="13 14">
    <name type="scientific">Thermomicrobium roseum (strain ATCC 27502 / DSM 5159 / P-2)</name>
    <dbReference type="NCBI Taxonomy" id="309801"/>
    <lineage>
        <taxon>Bacteria</taxon>
        <taxon>Pseudomonadati</taxon>
        <taxon>Thermomicrobiota</taxon>
        <taxon>Thermomicrobia</taxon>
        <taxon>Thermomicrobiales</taxon>
        <taxon>Thermomicrobiaceae</taxon>
        <taxon>Thermomicrobium</taxon>
    </lineage>
</organism>
<keyword evidence="5 8" id="KW-0641">Proline biosynthesis</keyword>
<keyword evidence="13" id="KW-0614">Plasmid</keyword>
<comment type="pathway">
    <text evidence="8">Amino-acid biosynthesis; L-proline biosynthesis; L-proline from L-glutamate 5-semialdehyde: step 1/1.</text>
</comment>
<sequence length="295" mass="31159">MRAEFAGRPVGQQPSPLSGKRIAFIGCGVMAEAMAAALLRTGSVSVHQLTGGEPNARRRQELVARLGLETVPDNAAAASEADLVVLSVKPQTLDAAMRDLAGRLRAEQVVLSIVAGATIERLQSGLRHERVVRSMPNTPAQIGYGATVWCPAPVVTAEDERLVRTVLEAMGLAIRVDNEDFVDMATALSGTGPAYVFLIMEALIDAGVHLGFSRSVAEQLVQQTILGSVLFAQETGKHPAELRNMVTTPGGTSAAALYEMERGGLRTVIARAVWAAYRRAKELGAGKPNGGPSDL</sequence>